<evidence type="ECO:0000256" key="6">
    <source>
        <dbReference type="ARBA" id="ARBA00022989"/>
    </source>
</evidence>
<keyword evidence="7 9" id="KW-0472">Membrane</keyword>
<comment type="subcellular location">
    <subcellularLocation>
        <location evidence="1">Cell membrane</location>
        <topology evidence="1">Multi-pass membrane protein</topology>
    </subcellularLocation>
</comment>
<dbReference type="GO" id="GO:0009103">
    <property type="term" value="P:lipopolysaccharide biosynthetic process"/>
    <property type="evidence" value="ECO:0007669"/>
    <property type="project" value="UniProtKB-ARBA"/>
</dbReference>
<gene>
    <name evidence="11" type="ORF">ENV62_07195</name>
</gene>
<evidence type="ECO:0000256" key="1">
    <source>
        <dbReference type="ARBA" id="ARBA00004651"/>
    </source>
</evidence>
<dbReference type="PANTHER" id="PTHR33908">
    <property type="entry name" value="MANNOSYLTRANSFERASE YKCB-RELATED"/>
    <property type="match status" value="1"/>
</dbReference>
<evidence type="ECO:0000256" key="8">
    <source>
        <dbReference type="SAM" id="MobiDB-lite"/>
    </source>
</evidence>
<dbReference type="PANTHER" id="PTHR33908:SF11">
    <property type="entry name" value="MEMBRANE PROTEIN"/>
    <property type="match status" value="1"/>
</dbReference>
<feature type="region of interest" description="Disordered" evidence="8">
    <location>
        <begin position="563"/>
        <end position="588"/>
    </location>
</feature>
<feature type="transmembrane region" description="Helical" evidence="9">
    <location>
        <begin position="237"/>
        <end position="256"/>
    </location>
</feature>
<name>A0A7C3SJ50_9BACT</name>
<evidence type="ECO:0000256" key="3">
    <source>
        <dbReference type="ARBA" id="ARBA00022676"/>
    </source>
</evidence>
<dbReference type="AlphaFoldDB" id="A0A7C3SJ50"/>
<dbReference type="GO" id="GO:0016763">
    <property type="term" value="F:pentosyltransferase activity"/>
    <property type="evidence" value="ECO:0007669"/>
    <property type="project" value="TreeGrafter"/>
</dbReference>
<reference evidence="11" key="1">
    <citation type="journal article" date="2020" name="mSystems">
        <title>Genome- and Community-Level Interaction Insights into Carbon Utilization and Element Cycling Functions of Hydrothermarchaeota in Hydrothermal Sediment.</title>
        <authorList>
            <person name="Zhou Z."/>
            <person name="Liu Y."/>
            <person name="Xu W."/>
            <person name="Pan J."/>
            <person name="Luo Z.H."/>
            <person name="Li M."/>
        </authorList>
    </citation>
    <scope>NUCLEOTIDE SEQUENCE [LARGE SCALE GENOMIC DNA]</scope>
    <source>
        <strain evidence="11">SpSt-776</strain>
    </source>
</reference>
<accession>A0A7C3SJ50</accession>
<keyword evidence="6 9" id="KW-1133">Transmembrane helix</keyword>
<keyword evidence="2" id="KW-1003">Cell membrane</keyword>
<sequence>MASPGSRGGGQQKAWAGAGRVLMFVNLTIFSDANQTKGKTWYSSTGRSSPFSSCQMSALSSEKRDADGRHGPRVDLALALALFVVAAIFRLMDLQARNLWTDEAWVALAVLKNSPGEVLAAGKSTPPFYLLVLWALTQVFGGSEAVLRSLSFCFGLGTVLLFYLLARSLTDVPTSLLGLAAITFSPIMVYFSKELKQYSGDAFFAVLLVLLSERLRARGGRKGWLELGLAGGLGLGFSHSLVFVLPTVLTALWLALPNRPRGRIALLALGWGAAFVLLYFMFFRHQVDPDLVDYWSQDFPDFSGLLAFLGWLAGALHRYLDYFLGEYGTFWGAPLLVIGFVYLIRQGQGLACLYLAGPLLLALGAATLHRYPFMAHYGGSRLMLFSAPLLYLVVAAGGTTVFLFLWRHKTWRWLTPVLLGGILLALKPGEMLRENFHPGFNRSQLKPLVRHLEKTMGTRDRVYVYYYAIHPFRYYYQGNLEQVYWGKSCLETGLRLMEEDDDEEEDGEEPTARCLWLISGHYPSLAYMETFARNLLGPDWRQTARYEAPGAVLYRFERQPGAVAKTRPVRPGSGGSGSPAPAVERALR</sequence>
<protein>
    <recommendedName>
        <fullName evidence="10">Glycosyltransferase RgtA/B/C/D-like domain-containing protein</fullName>
    </recommendedName>
</protein>
<feature type="transmembrane region" description="Helical" evidence="9">
    <location>
        <begin position="327"/>
        <end position="345"/>
    </location>
</feature>
<dbReference type="GO" id="GO:0005886">
    <property type="term" value="C:plasma membrane"/>
    <property type="evidence" value="ECO:0007669"/>
    <property type="project" value="UniProtKB-SubCell"/>
</dbReference>
<feature type="transmembrane region" description="Helical" evidence="9">
    <location>
        <begin position="145"/>
        <end position="166"/>
    </location>
</feature>
<feature type="transmembrane region" description="Helical" evidence="9">
    <location>
        <begin position="263"/>
        <end position="282"/>
    </location>
</feature>
<evidence type="ECO:0000256" key="5">
    <source>
        <dbReference type="ARBA" id="ARBA00022692"/>
    </source>
</evidence>
<evidence type="ECO:0000256" key="2">
    <source>
        <dbReference type="ARBA" id="ARBA00022475"/>
    </source>
</evidence>
<evidence type="ECO:0000256" key="9">
    <source>
        <dbReference type="SAM" id="Phobius"/>
    </source>
</evidence>
<dbReference type="InterPro" id="IPR038731">
    <property type="entry name" value="RgtA/B/C-like"/>
</dbReference>
<dbReference type="EMBL" id="DTHB01000048">
    <property type="protein sequence ID" value="HGB15003.1"/>
    <property type="molecule type" value="Genomic_DNA"/>
</dbReference>
<evidence type="ECO:0000256" key="7">
    <source>
        <dbReference type="ARBA" id="ARBA00023136"/>
    </source>
</evidence>
<dbReference type="Pfam" id="PF13231">
    <property type="entry name" value="PMT_2"/>
    <property type="match status" value="1"/>
</dbReference>
<dbReference type="InterPro" id="IPR050297">
    <property type="entry name" value="LipidA_mod_glycosyltrf_83"/>
</dbReference>
<evidence type="ECO:0000256" key="4">
    <source>
        <dbReference type="ARBA" id="ARBA00022679"/>
    </source>
</evidence>
<proteinExistence type="predicted"/>
<keyword evidence="4" id="KW-0808">Transferase</keyword>
<feature type="compositionally biased region" description="Low complexity" evidence="8">
    <location>
        <begin position="578"/>
        <end position="588"/>
    </location>
</feature>
<keyword evidence="3" id="KW-0328">Glycosyltransferase</keyword>
<feature type="transmembrane region" description="Helical" evidence="9">
    <location>
        <begin position="74"/>
        <end position="92"/>
    </location>
</feature>
<evidence type="ECO:0000259" key="10">
    <source>
        <dbReference type="Pfam" id="PF13231"/>
    </source>
</evidence>
<organism evidence="11">
    <name type="scientific">Desulfobacca acetoxidans</name>
    <dbReference type="NCBI Taxonomy" id="60893"/>
    <lineage>
        <taxon>Bacteria</taxon>
        <taxon>Pseudomonadati</taxon>
        <taxon>Thermodesulfobacteriota</taxon>
        <taxon>Desulfobaccia</taxon>
        <taxon>Desulfobaccales</taxon>
        <taxon>Desulfobaccaceae</taxon>
        <taxon>Desulfobacca</taxon>
    </lineage>
</organism>
<feature type="domain" description="Glycosyltransferase RgtA/B/C/D-like" evidence="10">
    <location>
        <begin position="125"/>
        <end position="280"/>
    </location>
</feature>
<comment type="caution">
    <text evidence="11">The sequence shown here is derived from an EMBL/GenBank/DDBJ whole genome shotgun (WGS) entry which is preliminary data.</text>
</comment>
<evidence type="ECO:0000313" key="11">
    <source>
        <dbReference type="EMBL" id="HGB15003.1"/>
    </source>
</evidence>
<feature type="transmembrane region" description="Helical" evidence="9">
    <location>
        <begin position="383"/>
        <end position="404"/>
    </location>
</feature>
<feature type="transmembrane region" description="Helical" evidence="9">
    <location>
        <begin position="172"/>
        <end position="191"/>
    </location>
</feature>
<feature type="transmembrane region" description="Helical" evidence="9">
    <location>
        <begin position="351"/>
        <end position="371"/>
    </location>
</feature>
<keyword evidence="5 9" id="KW-0812">Transmembrane</keyword>